<proteinExistence type="inferred from homology"/>
<dbReference type="EMBL" id="AFYH01080439">
    <property type="status" value="NOT_ANNOTATED_CDS"/>
    <property type="molecule type" value="Genomic_DNA"/>
</dbReference>
<accession>H3AI47</accession>
<evidence type="ECO:0000256" key="1">
    <source>
        <dbReference type="ARBA" id="ARBA00004613"/>
    </source>
</evidence>
<evidence type="ECO:0000256" key="8">
    <source>
        <dbReference type="ARBA" id="ARBA00023157"/>
    </source>
</evidence>
<dbReference type="GO" id="GO:0006953">
    <property type="term" value="P:acute-phase response"/>
    <property type="evidence" value="ECO:0007669"/>
    <property type="project" value="UniProtKB-KW"/>
</dbReference>
<dbReference type="Gene3D" id="1.20.1250.10">
    <property type="match status" value="1"/>
</dbReference>
<evidence type="ECO:0000256" key="6">
    <source>
        <dbReference type="ARBA" id="ARBA00022525"/>
    </source>
</evidence>
<dbReference type="InterPro" id="IPR009079">
    <property type="entry name" value="4_helix_cytokine-like_core"/>
</dbReference>
<dbReference type="GO" id="GO:0005125">
    <property type="term" value="F:cytokine activity"/>
    <property type="evidence" value="ECO:0007669"/>
    <property type="project" value="UniProtKB-KW"/>
</dbReference>
<evidence type="ECO:0000256" key="9">
    <source>
        <dbReference type="ARBA" id="ARBA00023441"/>
    </source>
</evidence>
<keyword evidence="5" id="KW-0202">Cytokine</keyword>
<keyword evidence="6" id="KW-0964">Secreted</keyword>
<gene>
    <name evidence="10" type="primary">IL6</name>
</gene>
<comment type="similarity">
    <text evidence="2">Belongs to the IL-6 superfamily.</text>
</comment>
<keyword evidence="11" id="KW-1185">Reference proteome</keyword>
<dbReference type="GO" id="GO:0005138">
    <property type="term" value="F:interleukin-6 receptor binding"/>
    <property type="evidence" value="ECO:0007669"/>
    <property type="project" value="InterPro"/>
</dbReference>
<keyword evidence="8" id="KW-1015">Disulfide bond</keyword>
<dbReference type="GO" id="GO:0008083">
    <property type="term" value="F:growth factor activity"/>
    <property type="evidence" value="ECO:0007669"/>
    <property type="project" value="UniProtKB-KW"/>
</dbReference>
<dbReference type="Pfam" id="PF00489">
    <property type="entry name" value="IL6"/>
    <property type="match status" value="1"/>
</dbReference>
<dbReference type="InParanoid" id="H3AI47"/>
<dbReference type="PANTHER" id="PTHR48494">
    <property type="entry name" value="INTERLEUKIN-6"/>
    <property type="match status" value="1"/>
</dbReference>
<dbReference type="PANTHER" id="PTHR48494:SF1">
    <property type="entry name" value="INTERLEUKIN-6"/>
    <property type="match status" value="1"/>
</dbReference>
<dbReference type="GO" id="GO:0005615">
    <property type="term" value="C:extracellular space"/>
    <property type="evidence" value="ECO:0007669"/>
    <property type="project" value="UniProtKB-KW"/>
</dbReference>
<protein>
    <recommendedName>
        <fullName evidence="3">Interleukin-6</fullName>
    </recommendedName>
</protein>
<evidence type="ECO:0000256" key="2">
    <source>
        <dbReference type="ARBA" id="ARBA00007432"/>
    </source>
</evidence>
<dbReference type="Bgee" id="ENSLACG00000008220">
    <property type="expression patterns" value="Expressed in pelvic fin"/>
</dbReference>
<dbReference type="PRINTS" id="PR00433">
    <property type="entry name" value="IL6GCSFMGF"/>
</dbReference>
<dbReference type="FunCoup" id="H3AI47">
    <property type="interactions" value="806"/>
</dbReference>
<dbReference type="SMART" id="SM00126">
    <property type="entry name" value="IL6"/>
    <property type="match status" value="1"/>
</dbReference>
<evidence type="ECO:0000256" key="7">
    <source>
        <dbReference type="ARBA" id="ARBA00023030"/>
    </source>
</evidence>
<dbReference type="Ensembl" id="ENSLACT00000009389.1">
    <property type="protein sequence ID" value="ENSLACP00000009318.1"/>
    <property type="gene ID" value="ENSLACG00000008220.1"/>
</dbReference>
<sequence length="149" mass="17318">KAILVHFQLCDKYAVCDNSMETFTPNSMNLPKMDDRCLQSSFNKEKCFTKIASGLYAYHIHLLFVQDIYTNEGKVVKDLRISTEQLVDAVKLMVKDYYEVPELDADAQKVLLAKLYSESDWLQKVTARLILRDFTHFMAKTARAIRRIE</sequence>
<dbReference type="AlphaFoldDB" id="H3AI47"/>
<evidence type="ECO:0000313" key="10">
    <source>
        <dbReference type="Ensembl" id="ENSLACP00000009318.1"/>
    </source>
</evidence>
<comment type="function">
    <text evidence="9">Cytokine with a wide variety of biological functions in immunity, tissue regeneration, and metabolism. Binds to IL6R, then the complex associates to the signaling subunit IL6ST/gp130 to trigger the intracellular IL6-signaling pathway. The interaction with the membrane-bound IL6R and IL6ST stimulates 'classic signaling', whereas the binding of IL6 and soluble IL6R to IL6ST stimulates 'trans-signaling'. Alternatively, 'cluster signaling' occurs when membrane-bound IL6:IL6R complexes on transmitter cells activate IL6ST receptors on neighboring receiver cells.</text>
</comment>
<dbReference type="PRINTS" id="PR00434">
    <property type="entry name" value="INTERLEUKIN6"/>
</dbReference>
<dbReference type="InterPro" id="IPR030473">
    <property type="entry name" value="IL6/GCSF/MGF_CS"/>
</dbReference>
<keyword evidence="4" id="KW-0011">Acute phase</keyword>
<reference evidence="10" key="2">
    <citation type="submission" date="2025-08" db="UniProtKB">
        <authorList>
            <consortium name="Ensembl"/>
        </authorList>
    </citation>
    <scope>IDENTIFICATION</scope>
</reference>
<dbReference type="InterPro" id="IPR030474">
    <property type="entry name" value="IL-6/GCSF/MGF"/>
</dbReference>
<keyword evidence="7" id="KW-0339">Growth factor</keyword>
<reference evidence="10" key="3">
    <citation type="submission" date="2025-09" db="UniProtKB">
        <authorList>
            <consortium name="Ensembl"/>
        </authorList>
    </citation>
    <scope>IDENTIFICATION</scope>
</reference>
<comment type="subcellular location">
    <subcellularLocation>
        <location evidence="1">Secreted</location>
    </subcellularLocation>
</comment>
<evidence type="ECO:0000256" key="4">
    <source>
        <dbReference type="ARBA" id="ARBA00022486"/>
    </source>
</evidence>
<dbReference type="GO" id="GO:0030154">
    <property type="term" value="P:cell differentiation"/>
    <property type="evidence" value="ECO:0007669"/>
    <property type="project" value="InterPro"/>
</dbReference>
<evidence type="ECO:0000313" key="11">
    <source>
        <dbReference type="Proteomes" id="UP000008672"/>
    </source>
</evidence>
<dbReference type="GeneTree" id="ENSGT00390000000878"/>
<dbReference type="InterPro" id="IPR003574">
    <property type="entry name" value="IL-6-like"/>
</dbReference>
<dbReference type="HOGENOM" id="CLU_096521_1_0_1"/>
<dbReference type="Proteomes" id="UP000008672">
    <property type="component" value="Unassembled WGS sequence"/>
</dbReference>
<evidence type="ECO:0000256" key="3">
    <source>
        <dbReference type="ARBA" id="ARBA00019464"/>
    </source>
</evidence>
<organism evidence="10 11">
    <name type="scientific">Latimeria chalumnae</name>
    <name type="common">Coelacanth</name>
    <dbReference type="NCBI Taxonomy" id="7897"/>
    <lineage>
        <taxon>Eukaryota</taxon>
        <taxon>Metazoa</taxon>
        <taxon>Chordata</taxon>
        <taxon>Craniata</taxon>
        <taxon>Vertebrata</taxon>
        <taxon>Euteleostomi</taxon>
        <taxon>Coelacanthiformes</taxon>
        <taxon>Coelacanthidae</taxon>
        <taxon>Latimeria</taxon>
    </lineage>
</organism>
<dbReference type="GO" id="GO:0006955">
    <property type="term" value="P:immune response"/>
    <property type="evidence" value="ECO:0007669"/>
    <property type="project" value="InterPro"/>
</dbReference>
<reference evidence="11" key="1">
    <citation type="submission" date="2011-08" db="EMBL/GenBank/DDBJ databases">
        <title>The draft genome of Latimeria chalumnae.</title>
        <authorList>
            <person name="Di Palma F."/>
            <person name="Alfoldi J."/>
            <person name="Johnson J."/>
            <person name="Berlin A."/>
            <person name="Gnerre S."/>
            <person name="Jaffe D."/>
            <person name="MacCallum I."/>
            <person name="Young S."/>
            <person name="Walker B.J."/>
            <person name="Lander E."/>
            <person name="Lindblad-Toh K."/>
        </authorList>
    </citation>
    <scope>NUCLEOTIDE SEQUENCE [LARGE SCALE GENOMIC DNA]</scope>
    <source>
        <strain evidence="11">Wild caught</strain>
    </source>
</reference>
<dbReference type="OMA" id="MRITIEL"/>
<dbReference type="PROSITE" id="PS00254">
    <property type="entry name" value="INTERLEUKIN_6"/>
    <property type="match status" value="1"/>
</dbReference>
<dbReference type="SUPFAM" id="SSF47266">
    <property type="entry name" value="4-helical cytokines"/>
    <property type="match status" value="1"/>
</dbReference>
<dbReference type="STRING" id="7897.ENSLACP00000009318"/>
<name>H3AI47_LATCH</name>
<evidence type="ECO:0000256" key="5">
    <source>
        <dbReference type="ARBA" id="ARBA00022514"/>
    </source>
</evidence>
<dbReference type="eggNOG" id="ENOG502S7Q4">
    <property type="taxonomic scope" value="Eukaryota"/>
</dbReference>